<feature type="chain" id="PRO_5002761822" evidence="2">
    <location>
        <begin position="25"/>
        <end position="116"/>
    </location>
</feature>
<reference evidence="3 4" key="1">
    <citation type="submission" date="2008-03" db="EMBL/GenBank/DDBJ databases">
        <title>Sequencing of the draft genome and assembly of Burkholderia ambifaria IOP40-10.</title>
        <authorList>
            <consortium name="US DOE Joint Genome Institute (JGI-PGF)"/>
            <person name="Copeland A."/>
            <person name="Lucas S."/>
            <person name="Lapidus A."/>
            <person name="Glavina del Rio T."/>
            <person name="Dalin E."/>
            <person name="Tice H."/>
            <person name="Bruce D."/>
            <person name="Goodwin L."/>
            <person name="Pitluck S."/>
            <person name="Larimer F."/>
            <person name="Land M.L."/>
            <person name="Hauser L."/>
            <person name="Tiedje J."/>
            <person name="Richardson P."/>
        </authorList>
    </citation>
    <scope>NUCLEOTIDE SEQUENCE [LARGE SCALE GENOMIC DNA]</scope>
    <source>
        <strain evidence="3 4">IOP40-10</strain>
    </source>
</reference>
<name>B1FQ57_9BURK</name>
<proteinExistence type="predicted"/>
<dbReference type="Proteomes" id="UP000005463">
    <property type="component" value="Unassembled WGS sequence"/>
</dbReference>
<evidence type="ECO:0000256" key="2">
    <source>
        <dbReference type="SAM" id="SignalP"/>
    </source>
</evidence>
<evidence type="ECO:0000256" key="1">
    <source>
        <dbReference type="SAM" id="MobiDB-lite"/>
    </source>
</evidence>
<dbReference type="SUPFAM" id="SSF50974">
    <property type="entry name" value="Nitrous oxide reductase, N-terminal domain"/>
    <property type="match status" value="1"/>
</dbReference>
<dbReference type="Gene3D" id="2.130.10.10">
    <property type="entry name" value="YVTN repeat-like/Quinoprotein amine dehydrogenase"/>
    <property type="match status" value="1"/>
</dbReference>
<feature type="signal peptide" evidence="2">
    <location>
        <begin position="1"/>
        <end position="24"/>
    </location>
</feature>
<dbReference type="Pfam" id="PF10282">
    <property type="entry name" value="Lactonase"/>
    <property type="match status" value="1"/>
</dbReference>
<keyword evidence="2" id="KW-0732">Signal</keyword>
<evidence type="ECO:0000313" key="4">
    <source>
        <dbReference type="Proteomes" id="UP000005463"/>
    </source>
</evidence>
<dbReference type="EMBL" id="ABLC01000305">
    <property type="protein sequence ID" value="EDT00316.1"/>
    <property type="molecule type" value="Genomic_DNA"/>
</dbReference>
<dbReference type="PATRIC" id="fig|396596.7.peg.1035"/>
<organism evidence="3 4">
    <name type="scientific">Burkholderia ambifaria IOP40-10</name>
    <dbReference type="NCBI Taxonomy" id="396596"/>
    <lineage>
        <taxon>Bacteria</taxon>
        <taxon>Pseudomonadati</taxon>
        <taxon>Pseudomonadota</taxon>
        <taxon>Betaproteobacteria</taxon>
        <taxon>Burkholderiales</taxon>
        <taxon>Burkholderiaceae</taxon>
        <taxon>Burkholderia</taxon>
        <taxon>Burkholderia cepacia complex</taxon>
    </lineage>
</organism>
<dbReference type="InterPro" id="IPR019405">
    <property type="entry name" value="Lactonase_7-beta_prop"/>
</dbReference>
<protein>
    <submittedName>
        <fullName evidence="3">Uncharacterized protein</fullName>
    </submittedName>
</protein>
<dbReference type="InterPro" id="IPR015943">
    <property type="entry name" value="WD40/YVTN_repeat-like_dom_sf"/>
</dbReference>
<gene>
    <name evidence="3" type="ORF">BamIOP4010DRAFT_6168</name>
</gene>
<evidence type="ECO:0000313" key="3">
    <source>
        <dbReference type="EMBL" id="EDT00316.1"/>
    </source>
</evidence>
<feature type="region of interest" description="Disordered" evidence="1">
    <location>
        <begin position="96"/>
        <end position="116"/>
    </location>
</feature>
<comment type="caution">
    <text evidence="3">The sequence shown here is derived from an EMBL/GenBank/DDBJ whole genome shotgun (WGS) entry which is preliminary data.</text>
</comment>
<dbReference type="AlphaFoldDB" id="B1FQ57"/>
<sequence length="116" mass="12429">MNHNTAWRAVAAAAFALAASLAHAATYAYVSNGDSRDISVFGVDTSSGALRAIETVPVDGTVMPMALSPDHHRLYAALRSTPYRVVGFAINPPGRARRQRLAARPTRHPQAPQPVR</sequence>
<accession>B1FQ57</accession>
<dbReference type="InterPro" id="IPR011045">
    <property type="entry name" value="N2O_reductase_N"/>
</dbReference>
<feature type="compositionally biased region" description="Basic residues" evidence="1">
    <location>
        <begin position="96"/>
        <end position="107"/>
    </location>
</feature>